<accession>A0A9P4L5F7</accession>
<keyword evidence="1" id="KW-0560">Oxidoreductase</keyword>
<dbReference type="SUPFAM" id="SSF51735">
    <property type="entry name" value="NAD(P)-binding Rossmann-fold domains"/>
    <property type="match status" value="1"/>
</dbReference>
<dbReference type="GO" id="GO:0016616">
    <property type="term" value="F:oxidoreductase activity, acting on the CH-OH group of donors, NAD or NADP as acceptor"/>
    <property type="evidence" value="ECO:0007669"/>
    <property type="project" value="TreeGrafter"/>
</dbReference>
<dbReference type="Gene3D" id="3.40.50.720">
    <property type="entry name" value="NAD(P)-binding Rossmann-like Domain"/>
    <property type="match status" value="1"/>
</dbReference>
<feature type="domain" description="NAD-dependent epimerase/dehydratase" evidence="3">
    <location>
        <begin position="12"/>
        <end position="200"/>
    </location>
</feature>
<evidence type="ECO:0000313" key="5">
    <source>
        <dbReference type="Proteomes" id="UP000800039"/>
    </source>
</evidence>
<dbReference type="GeneID" id="63846562"/>
<organism evidence="4 5">
    <name type="scientific">Cucurbitaria berberidis CBS 394.84</name>
    <dbReference type="NCBI Taxonomy" id="1168544"/>
    <lineage>
        <taxon>Eukaryota</taxon>
        <taxon>Fungi</taxon>
        <taxon>Dikarya</taxon>
        <taxon>Ascomycota</taxon>
        <taxon>Pezizomycotina</taxon>
        <taxon>Dothideomycetes</taxon>
        <taxon>Pleosporomycetidae</taxon>
        <taxon>Pleosporales</taxon>
        <taxon>Pleosporineae</taxon>
        <taxon>Cucurbitariaceae</taxon>
        <taxon>Cucurbitaria</taxon>
    </lineage>
</organism>
<evidence type="ECO:0000256" key="1">
    <source>
        <dbReference type="ARBA" id="ARBA00023002"/>
    </source>
</evidence>
<dbReference type="AlphaFoldDB" id="A0A9P4L5F7"/>
<dbReference type="InterPro" id="IPR036291">
    <property type="entry name" value="NAD(P)-bd_dom_sf"/>
</dbReference>
<evidence type="ECO:0000256" key="2">
    <source>
        <dbReference type="ARBA" id="ARBA00023445"/>
    </source>
</evidence>
<evidence type="ECO:0000313" key="4">
    <source>
        <dbReference type="EMBL" id="KAF1841928.1"/>
    </source>
</evidence>
<dbReference type="RefSeq" id="XP_040784491.1">
    <property type="nucleotide sequence ID" value="XM_040929310.1"/>
</dbReference>
<dbReference type="Pfam" id="PF01370">
    <property type="entry name" value="Epimerase"/>
    <property type="match status" value="1"/>
</dbReference>
<reference evidence="4" key="1">
    <citation type="submission" date="2020-01" db="EMBL/GenBank/DDBJ databases">
        <authorList>
            <consortium name="DOE Joint Genome Institute"/>
            <person name="Haridas S."/>
            <person name="Albert R."/>
            <person name="Binder M."/>
            <person name="Bloem J."/>
            <person name="Labutti K."/>
            <person name="Salamov A."/>
            <person name="Andreopoulos B."/>
            <person name="Baker S.E."/>
            <person name="Barry K."/>
            <person name="Bills G."/>
            <person name="Bluhm B.H."/>
            <person name="Cannon C."/>
            <person name="Castanera R."/>
            <person name="Culley D.E."/>
            <person name="Daum C."/>
            <person name="Ezra D."/>
            <person name="Gonzalez J.B."/>
            <person name="Henrissat B."/>
            <person name="Kuo A."/>
            <person name="Liang C."/>
            <person name="Lipzen A."/>
            <person name="Lutzoni F."/>
            <person name="Magnuson J."/>
            <person name="Mondo S."/>
            <person name="Nolan M."/>
            <person name="Ohm R."/>
            <person name="Pangilinan J."/>
            <person name="Park H.-J."/>
            <person name="Ramirez L."/>
            <person name="Alfaro M."/>
            <person name="Sun H."/>
            <person name="Tritt A."/>
            <person name="Yoshinaga Y."/>
            <person name="Zwiers L.-H."/>
            <person name="Turgeon B.G."/>
            <person name="Goodwin S.B."/>
            <person name="Spatafora J.W."/>
            <person name="Crous P.W."/>
            <person name="Grigoriev I.V."/>
        </authorList>
    </citation>
    <scope>NUCLEOTIDE SEQUENCE</scope>
    <source>
        <strain evidence="4">CBS 394.84</strain>
    </source>
</reference>
<dbReference type="Proteomes" id="UP000800039">
    <property type="component" value="Unassembled WGS sequence"/>
</dbReference>
<evidence type="ECO:0000259" key="3">
    <source>
        <dbReference type="Pfam" id="PF01370"/>
    </source>
</evidence>
<dbReference type="EMBL" id="ML976618">
    <property type="protein sequence ID" value="KAF1841928.1"/>
    <property type="molecule type" value="Genomic_DNA"/>
</dbReference>
<comment type="caution">
    <text evidence="4">The sequence shown here is derived from an EMBL/GenBank/DDBJ whole genome shotgun (WGS) entry which is preliminary data.</text>
</comment>
<dbReference type="InterPro" id="IPR050425">
    <property type="entry name" value="NAD(P)_dehydrat-like"/>
</dbReference>
<proteinExistence type="inferred from homology"/>
<dbReference type="OrthoDB" id="2735536at2759"/>
<dbReference type="FunFam" id="3.40.50.720:FF:000426">
    <property type="entry name" value="Aldehyde reductase 2"/>
    <property type="match status" value="1"/>
</dbReference>
<protein>
    <submittedName>
        <fullName evidence="4">NAD(P)-binding protein</fullName>
    </submittedName>
</protein>
<dbReference type="PANTHER" id="PTHR10366">
    <property type="entry name" value="NAD DEPENDENT EPIMERASE/DEHYDRATASE"/>
    <property type="match status" value="1"/>
</dbReference>
<dbReference type="PANTHER" id="PTHR10366:SF562">
    <property type="entry name" value="ALDEHYDE REDUCTASE II (AFU_ORTHOLOGUE AFUA_1G11360)"/>
    <property type="match status" value="1"/>
</dbReference>
<keyword evidence="5" id="KW-1185">Reference proteome</keyword>
<gene>
    <name evidence="4" type="ORF">K460DRAFT_291818</name>
</gene>
<comment type="similarity">
    <text evidence="2">Belongs to the NAD(P)-dependent epimerase/dehydratase family. Dihydroflavonol-4-reductase subfamily.</text>
</comment>
<dbReference type="InterPro" id="IPR001509">
    <property type="entry name" value="Epimerase_deHydtase"/>
</dbReference>
<name>A0A9P4L5F7_9PLEO</name>
<sequence>MPTVIIHPGTTVFVTGVNGLIGSHIVDQLLKRGYHVRGAVRNVEKNKWLADYFKGRYDAVKLDLVEVPDMTLEGCYDDVLQGIDGFIHVASPLGGFSDADAAIAIGVGGGLNALKACAKTASIKRFGVGALKILFTSSSLAATFPKPDVQFSINKNSYNEEAVEVVRKEPSKKGLFIYAAMKMETEKAIWKWMNDNKPDFVLNTILPNANFGRVLVPAHQGYPSTIDWAHAAWSGEYLKEYTQVIDPQWFISPVDTALLHVSALIYSEVNSERLYGFAEPWNFNQLLAVFRKLYPQKTFPEDVDGLGTDRMSVPNQRAEEVLGWVKGAAWDGLEESLTQMSANWVSQ</sequence>